<feature type="transmembrane region" description="Helical" evidence="12">
    <location>
        <begin position="535"/>
        <end position="554"/>
    </location>
</feature>
<evidence type="ECO:0000259" key="13">
    <source>
        <dbReference type="PROSITE" id="PS50259"/>
    </source>
</evidence>
<keyword evidence="10" id="KW-0325">Glycoprotein</keyword>
<keyword evidence="7" id="KW-0297">G-protein coupled receptor</keyword>
<proteinExistence type="inferred from homology"/>
<name>A0AA97LCV5_EUBMA</name>
<evidence type="ECO:0000256" key="3">
    <source>
        <dbReference type="ARBA" id="ARBA00022475"/>
    </source>
</evidence>
<keyword evidence="8 12" id="KW-0472">Membrane</keyword>
<keyword evidence="14" id="KW-1185">Reference proteome</keyword>
<evidence type="ECO:0000256" key="5">
    <source>
        <dbReference type="ARBA" id="ARBA00022729"/>
    </source>
</evidence>
<dbReference type="KEGG" id="emc:129339718"/>
<evidence type="ECO:0000256" key="12">
    <source>
        <dbReference type="SAM" id="Phobius"/>
    </source>
</evidence>
<evidence type="ECO:0000256" key="4">
    <source>
        <dbReference type="ARBA" id="ARBA00022692"/>
    </source>
</evidence>
<protein>
    <submittedName>
        <fullName evidence="15">Vomeronasal type-2 receptor 26-like</fullName>
    </submittedName>
</protein>
<dbReference type="InterPro" id="IPR038550">
    <property type="entry name" value="GPCR_3_9-Cys_sf"/>
</dbReference>
<dbReference type="InterPro" id="IPR000068">
    <property type="entry name" value="GPCR_3_Ca_sens_rcpt-rel"/>
</dbReference>
<reference evidence="15" key="1">
    <citation type="submission" date="2025-08" db="UniProtKB">
        <authorList>
            <consortium name="RefSeq"/>
        </authorList>
    </citation>
    <scope>IDENTIFICATION</scope>
    <source>
        <tissue evidence="15">Blood</tissue>
    </source>
</reference>
<feature type="domain" description="G-protein coupled receptors family 3 profile" evidence="13">
    <location>
        <begin position="495"/>
        <end position="759"/>
    </location>
</feature>
<keyword evidence="4 12" id="KW-0812">Transmembrane</keyword>
<dbReference type="PROSITE" id="PS00981">
    <property type="entry name" value="G_PROTEIN_RECEP_F3_3"/>
    <property type="match status" value="1"/>
</dbReference>
<keyword evidence="3" id="KW-1003">Cell membrane</keyword>
<feature type="transmembrane region" description="Helical" evidence="12">
    <location>
        <begin position="610"/>
        <end position="628"/>
    </location>
</feature>
<accession>A0AA97LCV5</accession>
<keyword evidence="11" id="KW-0807">Transducer</keyword>
<dbReference type="AlphaFoldDB" id="A0AA97LCV5"/>
<dbReference type="FunFam" id="3.40.50.2300:FF:000024">
    <property type="entry name" value="Vomeronasal 2, receptor 73"/>
    <property type="match status" value="1"/>
</dbReference>
<dbReference type="InterPro" id="IPR000337">
    <property type="entry name" value="GPCR_3"/>
</dbReference>
<evidence type="ECO:0000313" key="15">
    <source>
        <dbReference type="RefSeq" id="XP_054850276.1"/>
    </source>
</evidence>
<gene>
    <name evidence="15" type="primary">LOC129339718</name>
</gene>
<dbReference type="PRINTS" id="PR00248">
    <property type="entry name" value="GPCRMGR"/>
</dbReference>
<dbReference type="Proteomes" id="UP001190640">
    <property type="component" value="Chromosome 12"/>
</dbReference>
<evidence type="ECO:0000256" key="8">
    <source>
        <dbReference type="ARBA" id="ARBA00023136"/>
    </source>
</evidence>
<dbReference type="InterPro" id="IPR028082">
    <property type="entry name" value="Peripla_BP_I"/>
</dbReference>
<evidence type="ECO:0000256" key="10">
    <source>
        <dbReference type="ARBA" id="ARBA00023180"/>
    </source>
</evidence>
<dbReference type="GO" id="GO:0004930">
    <property type="term" value="F:G protein-coupled receptor activity"/>
    <property type="evidence" value="ECO:0007669"/>
    <property type="project" value="UniProtKB-KW"/>
</dbReference>
<comment type="subcellular location">
    <subcellularLocation>
        <location evidence="1">Cell membrane</location>
        <topology evidence="1">Multi-pass membrane protein</topology>
    </subcellularLocation>
</comment>
<evidence type="ECO:0000256" key="1">
    <source>
        <dbReference type="ARBA" id="ARBA00004651"/>
    </source>
</evidence>
<dbReference type="InterPro" id="IPR011500">
    <property type="entry name" value="GPCR_3_9-Cys_dom"/>
</dbReference>
<dbReference type="Pfam" id="PF01094">
    <property type="entry name" value="ANF_receptor"/>
    <property type="match status" value="1"/>
</dbReference>
<dbReference type="PANTHER" id="PTHR24061">
    <property type="entry name" value="CALCIUM-SENSING RECEPTOR-RELATED"/>
    <property type="match status" value="1"/>
</dbReference>
<organism evidence="14 15">
    <name type="scientific">Eublepharis macularius</name>
    <name type="common">Leopard gecko</name>
    <name type="synonym">Cyrtodactylus macularius</name>
    <dbReference type="NCBI Taxonomy" id="481883"/>
    <lineage>
        <taxon>Eukaryota</taxon>
        <taxon>Metazoa</taxon>
        <taxon>Chordata</taxon>
        <taxon>Craniata</taxon>
        <taxon>Vertebrata</taxon>
        <taxon>Euteleostomi</taxon>
        <taxon>Lepidosauria</taxon>
        <taxon>Squamata</taxon>
        <taxon>Bifurcata</taxon>
        <taxon>Gekkota</taxon>
        <taxon>Eublepharidae</taxon>
        <taxon>Eublepharinae</taxon>
        <taxon>Eublepharis</taxon>
    </lineage>
</organism>
<feature type="transmembrane region" description="Helical" evidence="12">
    <location>
        <begin position="654"/>
        <end position="677"/>
    </location>
</feature>
<dbReference type="Pfam" id="PF07562">
    <property type="entry name" value="NCD3G"/>
    <property type="match status" value="1"/>
</dbReference>
<dbReference type="PRINTS" id="PR01535">
    <property type="entry name" value="VOMERONASL2R"/>
</dbReference>
<keyword evidence="6 12" id="KW-1133">Transmembrane helix</keyword>
<evidence type="ECO:0000256" key="9">
    <source>
        <dbReference type="ARBA" id="ARBA00023170"/>
    </source>
</evidence>
<dbReference type="Gene3D" id="2.10.50.30">
    <property type="entry name" value="GPCR, family 3, nine cysteines domain"/>
    <property type="match status" value="1"/>
</dbReference>
<evidence type="ECO:0000313" key="14">
    <source>
        <dbReference type="Proteomes" id="UP001190640"/>
    </source>
</evidence>
<feature type="transmembrane region" description="Helical" evidence="12">
    <location>
        <begin position="715"/>
        <end position="737"/>
    </location>
</feature>
<feature type="transmembrane region" description="Helical" evidence="12">
    <location>
        <begin position="495"/>
        <end position="514"/>
    </location>
</feature>
<dbReference type="RefSeq" id="XP_054850276.1">
    <property type="nucleotide sequence ID" value="XM_054994301.1"/>
</dbReference>
<dbReference type="InterPro" id="IPR001828">
    <property type="entry name" value="ANF_lig-bd_rcpt"/>
</dbReference>
<evidence type="ECO:0000256" key="11">
    <source>
        <dbReference type="ARBA" id="ARBA00023224"/>
    </source>
</evidence>
<dbReference type="Gene3D" id="3.40.50.2300">
    <property type="match status" value="2"/>
</dbReference>
<dbReference type="GO" id="GO:0005886">
    <property type="term" value="C:plasma membrane"/>
    <property type="evidence" value="ECO:0007669"/>
    <property type="project" value="UniProtKB-SubCell"/>
</dbReference>
<dbReference type="PROSITE" id="PS50259">
    <property type="entry name" value="G_PROTEIN_RECEP_F3_4"/>
    <property type="match status" value="1"/>
</dbReference>
<dbReference type="InterPro" id="IPR004073">
    <property type="entry name" value="GPCR_3_vmron_rcpt_2"/>
</dbReference>
<comment type="similarity">
    <text evidence="2">Belongs to the G-protein coupled receptor 3 family.</text>
</comment>
<keyword evidence="5" id="KW-0732">Signal</keyword>
<feature type="transmembrane region" description="Helical" evidence="12">
    <location>
        <begin position="689"/>
        <end position="709"/>
    </location>
</feature>
<evidence type="ECO:0000256" key="2">
    <source>
        <dbReference type="ARBA" id="ARBA00007242"/>
    </source>
</evidence>
<dbReference type="CDD" id="cd15283">
    <property type="entry name" value="7tmC_V2R_pheromone"/>
    <property type="match status" value="1"/>
</dbReference>
<evidence type="ECO:0000256" key="7">
    <source>
        <dbReference type="ARBA" id="ARBA00023040"/>
    </source>
</evidence>
<dbReference type="GeneID" id="129339718"/>
<dbReference type="Pfam" id="PF00003">
    <property type="entry name" value="7tm_3"/>
    <property type="match status" value="1"/>
</dbReference>
<dbReference type="InterPro" id="IPR017979">
    <property type="entry name" value="GPCR_3_CS"/>
</dbReference>
<evidence type="ECO:0000256" key="6">
    <source>
        <dbReference type="ARBA" id="ARBA00022989"/>
    </source>
</evidence>
<dbReference type="SUPFAM" id="SSF53822">
    <property type="entry name" value="Periplasmic binding protein-like I"/>
    <property type="match status" value="1"/>
</dbReference>
<sequence>MSNVGGAHAILGGPLQEGAERLKGGTGDGASHGHGPVYVPLIPELEAQEAEVLRLTYGSTSAVNEKLSELSFYRMIPNEAQQYKGLLHLILHFGWTWIGLIAVDNECGDSFQQDMLPLFSQNGICVAFREKIVHVYTAEYYFEAIKYAWKIFGIMIKSKAKAVIFYGDTGSLSYIRWSIKFSELGYSQAMPKGKVYTMTIQLDVASYYYQRKWDLQFFHGAISFAVHKNKPPGFQQFLQNRQTLWTKGNDFIREFWEQAFLCQFPDSPLDKGFDQTCTWEEKLDSLPGDVFEMNMTGRSYSIYNAVYAVAHALHLLQSSLYRYRRIVQKKKCNLLRQTSWQLHHFLRRISFNNSAGDEISFDTSGELVTGYDVINWLAFPNQSFFKVKIGEFNPEAPAEQEGLTLSEDDIMWNSWFNQTQPLSVCSESCHLGHRKKMKEGEPFCCYDCVPCPEGKISNKQNMDDCITCREDHYPNRGQDQCIPKEITFLSYEEPLGITLVAFVVFSSLTTGWMLGVFIKHHSTPIVRANNRDLTYCLLICLLLCFLSALLFIGQPARVSCLLQQSIFGMVFSVAVSCVLAKTITVILAFLSIQPGSSMRKWVGKRVGNAIVISCSLSQAAICCTWLATSPPFPDVDMHSQTESVVLECNVGSVAMFYCILGYMGLLALVSFVVAFLAKKLPDSFNEAKFITFSLLVFCSVWVSFVLTYLSTKGKFMVAVEIFSILASSAGLLGCIFAPKCYIIILRPELNNRDQLIRRKGQ</sequence>
<keyword evidence="9" id="KW-0675">Receptor</keyword>
<dbReference type="InterPro" id="IPR017978">
    <property type="entry name" value="GPCR_3_C"/>
</dbReference>
<dbReference type="FunFam" id="2.10.50.30:FF:000002">
    <property type="entry name" value="Vomeronasal 2 receptor, h1"/>
    <property type="match status" value="1"/>
</dbReference>
<dbReference type="PANTHER" id="PTHR24061:SF599">
    <property type="entry name" value="G-PROTEIN COUPLED RECEPTORS FAMILY 3 PROFILE DOMAIN-CONTAINING PROTEIN"/>
    <property type="match status" value="1"/>
</dbReference>
<feature type="transmembrane region" description="Helical" evidence="12">
    <location>
        <begin position="566"/>
        <end position="590"/>
    </location>
</feature>